<dbReference type="EC" id="2.7.8.13" evidence="7 8"/>
<evidence type="ECO:0000256" key="8">
    <source>
        <dbReference type="NCBIfam" id="TIGR00445"/>
    </source>
</evidence>
<dbReference type="GO" id="GO:0071555">
    <property type="term" value="P:cell wall organization"/>
    <property type="evidence" value="ECO:0007669"/>
    <property type="project" value="UniProtKB-KW"/>
</dbReference>
<sequence>MEVKTVTVAMAAAFLLAVAMSPLAIPVLRRLKFGQHVRSEGPQTHLKKKGTPTMGGIVILLAAAVSALRFAGNSPELAVLLVAAFGFGLVGFLDDYLKILFRRSLGLTARQKLFGQLLAAAAVCIMLARLGHDTSIAVPMTSISVDGGWWLYAPFLIFLFLGMSNAINFADGVDGLLAGLASVAFGAFVVLALLRSEPVNAVFAAAMVGALLGFLVFNAHPAKMFMGDVGSLGVGGGFVASAALLKAELLSLLVGGVFVVEMLSVVLQVVSFKTRGKRIFKMSPLHHHFELSGWSEWQVVVAFWALGLACAALGLAVSFR</sequence>
<evidence type="ECO:0000256" key="3">
    <source>
        <dbReference type="ARBA" id="ARBA00022679"/>
    </source>
</evidence>
<dbReference type="InterPro" id="IPR003524">
    <property type="entry name" value="PNAcMuramoyl-5peptid_Trfase"/>
</dbReference>
<evidence type="ECO:0000256" key="4">
    <source>
        <dbReference type="ARBA" id="ARBA00022692"/>
    </source>
</evidence>
<feature type="binding site" evidence="9">
    <location>
        <position position="168"/>
    </location>
    <ligand>
        <name>Mg(2+)</name>
        <dbReference type="ChEBI" id="CHEBI:18420"/>
    </ligand>
</feature>
<dbReference type="HAMAP" id="MF_00038">
    <property type="entry name" value="MraY"/>
    <property type="match status" value="1"/>
</dbReference>
<reference evidence="10 11" key="1">
    <citation type="submission" date="2016-12" db="EMBL/GenBank/DDBJ databases">
        <title>Candidatus Reconcilibacillus cellulovorans genome.</title>
        <authorList>
            <person name="Kolinko S."/>
            <person name="Wu Y.-W."/>
            <person name="Tachea F."/>
            <person name="Denzel E."/>
            <person name="Hiras J."/>
            <person name="Baecker N."/>
            <person name="Chan L.J."/>
            <person name="Eichorst S.A."/>
            <person name="Frey D."/>
            <person name="Adams P.D."/>
            <person name="Pray T."/>
            <person name="Tanjore D."/>
            <person name="Petzold C.J."/>
            <person name="Gladden J.M."/>
            <person name="Simmons B.A."/>
            <person name="Singer S.W."/>
        </authorList>
    </citation>
    <scope>NUCLEOTIDE SEQUENCE [LARGE SCALE GENOMIC DNA]</scope>
    <source>
        <strain evidence="10">JTherm</strain>
    </source>
</reference>
<evidence type="ECO:0000256" key="1">
    <source>
        <dbReference type="ARBA" id="ARBA00004141"/>
    </source>
</evidence>
<comment type="caution">
    <text evidence="10">The sequence shown here is derived from an EMBL/GenBank/DDBJ whole genome shotgun (WGS) entry which is preliminary data.</text>
</comment>
<evidence type="ECO:0000313" key="10">
    <source>
        <dbReference type="EMBL" id="PDO11188.1"/>
    </source>
</evidence>
<evidence type="ECO:0000256" key="9">
    <source>
        <dbReference type="PIRSR" id="PIRSR600715-1"/>
    </source>
</evidence>
<comment type="pathway">
    <text evidence="7">Cell wall biogenesis; peptidoglycan biosynthesis.</text>
</comment>
<keyword evidence="5 7" id="KW-1133">Transmembrane helix</keyword>
<keyword evidence="3 7" id="KW-0808">Transferase</keyword>
<name>A0A2A6E1J3_9BACL</name>
<feature type="transmembrane region" description="Helical" evidence="7">
    <location>
        <begin position="176"/>
        <end position="194"/>
    </location>
</feature>
<comment type="function">
    <text evidence="7">Catalyzes the initial step of the lipid cycle reactions in the biosynthesis of the cell wall peptidoglycan: transfers peptidoglycan precursor phospho-MurNAc-pentapeptide from UDP-MurNAc-pentapeptide onto the lipid carrier undecaprenyl phosphate, yielding undecaprenyl-pyrophosphoryl-MurNAc-pentapeptide, known as lipid I.</text>
</comment>
<dbReference type="InterPro" id="IPR000715">
    <property type="entry name" value="Glycosyl_transferase_4"/>
</dbReference>
<evidence type="ECO:0000313" key="11">
    <source>
        <dbReference type="Proteomes" id="UP000243688"/>
    </source>
</evidence>
<keyword evidence="7" id="KW-1003">Cell membrane</keyword>
<dbReference type="PANTHER" id="PTHR22926:SF5">
    <property type="entry name" value="PHOSPHO-N-ACETYLMURAMOYL-PENTAPEPTIDE-TRANSFERASE HOMOLOG"/>
    <property type="match status" value="1"/>
</dbReference>
<dbReference type="GO" id="GO:0046872">
    <property type="term" value="F:metal ion binding"/>
    <property type="evidence" value="ECO:0007669"/>
    <property type="project" value="UniProtKB-KW"/>
</dbReference>
<dbReference type="InterPro" id="IPR018480">
    <property type="entry name" value="PNAcMuramoyl-5peptid_Trfase_CS"/>
</dbReference>
<dbReference type="PANTHER" id="PTHR22926">
    <property type="entry name" value="PHOSPHO-N-ACETYLMURAMOYL-PENTAPEPTIDE-TRANSFERASE"/>
    <property type="match status" value="1"/>
</dbReference>
<keyword evidence="7 9" id="KW-0460">Magnesium</keyword>
<feature type="binding site" evidence="9">
    <location>
        <position position="228"/>
    </location>
    <ligand>
        <name>Mg(2+)</name>
        <dbReference type="ChEBI" id="CHEBI:18420"/>
    </ligand>
</feature>
<comment type="similarity">
    <text evidence="2 7">Belongs to the glycosyltransferase 4 family. MraY subfamily.</text>
</comment>
<evidence type="ECO:0000256" key="2">
    <source>
        <dbReference type="ARBA" id="ARBA00005583"/>
    </source>
</evidence>
<keyword evidence="4 7" id="KW-0812">Transmembrane</keyword>
<feature type="transmembrane region" description="Helical" evidence="7">
    <location>
        <begin position="77"/>
        <end position="101"/>
    </location>
</feature>
<keyword evidence="7 9" id="KW-0479">Metal-binding</keyword>
<dbReference type="EMBL" id="MOXJ01000004">
    <property type="protein sequence ID" value="PDO11188.1"/>
    <property type="molecule type" value="Genomic_DNA"/>
</dbReference>
<dbReference type="GO" id="GO:0051301">
    <property type="term" value="P:cell division"/>
    <property type="evidence" value="ECO:0007669"/>
    <property type="project" value="UniProtKB-KW"/>
</dbReference>
<comment type="cofactor">
    <cofactor evidence="7 9">
        <name>Mg(2+)</name>
        <dbReference type="ChEBI" id="CHEBI:18420"/>
    </cofactor>
</comment>
<feature type="transmembrane region" description="Helical" evidence="7">
    <location>
        <begin position="6"/>
        <end position="29"/>
    </location>
</feature>
<accession>A0A2A6E1J3</accession>
<dbReference type="Pfam" id="PF00953">
    <property type="entry name" value="Glycos_transf_4"/>
    <property type="match status" value="1"/>
</dbReference>
<evidence type="ECO:0000256" key="7">
    <source>
        <dbReference type="HAMAP-Rule" id="MF_00038"/>
    </source>
</evidence>
<feature type="transmembrane region" description="Helical" evidence="7">
    <location>
        <begin position="200"/>
        <end position="217"/>
    </location>
</feature>
<dbReference type="GO" id="GO:0005886">
    <property type="term" value="C:plasma membrane"/>
    <property type="evidence" value="ECO:0007669"/>
    <property type="project" value="UniProtKB-SubCell"/>
</dbReference>
<keyword evidence="7" id="KW-0132">Cell division</keyword>
<comment type="subcellular location">
    <subcellularLocation>
        <location evidence="7">Cell membrane</location>
        <topology evidence="7">Multi-pass membrane protein</topology>
    </subcellularLocation>
    <subcellularLocation>
        <location evidence="1">Membrane</location>
        <topology evidence="1">Multi-pass membrane protein</topology>
    </subcellularLocation>
</comment>
<dbReference type="PROSITE" id="PS01348">
    <property type="entry name" value="MRAY_2"/>
    <property type="match status" value="1"/>
</dbReference>
<dbReference type="GO" id="GO:0008360">
    <property type="term" value="P:regulation of cell shape"/>
    <property type="evidence" value="ECO:0007669"/>
    <property type="project" value="UniProtKB-KW"/>
</dbReference>
<feature type="transmembrane region" description="Helical" evidence="7">
    <location>
        <begin position="299"/>
        <end position="319"/>
    </location>
</feature>
<keyword evidence="7" id="KW-0131">Cell cycle</keyword>
<keyword evidence="7" id="KW-0133">Cell shape</keyword>
<dbReference type="Pfam" id="PF10555">
    <property type="entry name" value="MraY_sig1"/>
    <property type="match status" value="1"/>
</dbReference>
<dbReference type="GO" id="GO:0008963">
    <property type="term" value="F:phospho-N-acetylmuramoyl-pentapeptide-transferase activity"/>
    <property type="evidence" value="ECO:0007669"/>
    <property type="project" value="UniProtKB-UniRule"/>
</dbReference>
<gene>
    <name evidence="7" type="primary">mraY</name>
    <name evidence="10" type="ORF">BLM47_03025</name>
</gene>
<dbReference type="PROSITE" id="PS01347">
    <property type="entry name" value="MRAY_1"/>
    <property type="match status" value="1"/>
</dbReference>
<feature type="transmembrane region" description="Helical" evidence="7">
    <location>
        <begin position="113"/>
        <end position="130"/>
    </location>
</feature>
<feature type="transmembrane region" description="Helical" evidence="7">
    <location>
        <begin position="50"/>
        <end position="71"/>
    </location>
</feature>
<protein>
    <recommendedName>
        <fullName evidence="7 8">Phospho-N-acetylmuramoyl-pentapeptide-transferase</fullName>
        <ecNumber evidence="7 8">2.7.8.13</ecNumber>
    </recommendedName>
    <alternativeName>
        <fullName evidence="7">UDP-MurNAc-pentapeptide phosphotransferase</fullName>
    </alternativeName>
</protein>
<dbReference type="CDD" id="cd06852">
    <property type="entry name" value="GT_MraY"/>
    <property type="match status" value="1"/>
</dbReference>
<keyword evidence="7" id="KW-0573">Peptidoglycan synthesis</keyword>
<evidence type="ECO:0000256" key="6">
    <source>
        <dbReference type="ARBA" id="ARBA00023136"/>
    </source>
</evidence>
<proteinExistence type="inferred from homology"/>
<organism evidence="10 11">
    <name type="scientific">Candidatus Reconcilbacillus cellulovorans</name>
    <dbReference type="NCBI Taxonomy" id="1906605"/>
    <lineage>
        <taxon>Bacteria</taxon>
        <taxon>Bacillati</taxon>
        <taxon>Bacillota</taxon>
        <taxon>Bacilli</taxon>
        <taxon>Bacillales</taxon>
        <taxon>Paenibacillaceae</taxon>
        <taxon>Candidatus Reconcilbacillus</taxon>
    </lineage>
</organism>
<feature type="transmembrane region" description="Helical" evidence="7">
    <location>
        <begin position="250"/>
        <end position="272"/>
    </location>
</feature>
<dbReference type="NCBIfam" id="TIGR00445">
    <property type="entry name" value="mraY"/>
    <property type="match status" value="1"/>
</dbReference>
<dbReference type="GO" id="GO:0051992">
    <property type="term" value="F:UDP-N-acetylmuramoyl-L-alanyl-D-glutamyl-meso-2,6-diaminopimelyl-D-alanyl-D-alanine:undecaprenyl-phosphate transferase activity"/>
    <property type="evidence" value="ECO:0007669"/>
    <property type="project" value="RHEA"/>
</dbReference>
<keyword evidence="6 7" id="KW-0472">Membrane</keyword>
<comment type="catalytic activity">
    <reaction evidence="7">
        <text>UDP-N-acetyl-alpha-D-muramoyl-L-alanyl-gamma-D-glutamyl-meso-2,6-diaminopimeloyl-D-alanyl-D-alanine + di-trans,octa-cis-undecaprenyl phosphate = di-trans,octa-cis-undecaprenyl diphospho-N-acetyl-alpha-D-muramoyl-L-alanyl-D-glutamyl-meso-2,6-diaminopimeloyl-D-alanyl-D-alanine + UMP</text>
        <dbReference type="Rhea" id="RHEA:28386"/>
        <dbReference type="ChEBI" id="CHEBI:57865"/>
        <dbReference type="ChEBI" id="CHEBI:60392"/>
        <dbReference type="ChEBI" id="CHEBI:61386"/>
        <dbReference type="ChEBI" id="CHEBI:61387"/>
        <dbReference type="EC" id="2.7.8.13"/>
    </reaction>
</comment>
<feature type="transmembrane region" description="Helical" evidence="7">
    <location>
        <begin position="150"/>
        <end position="169"/>
    </location>
</feature>
<dbReference type="AlphaFoldDB" id="A0A2A6E1J3"/>
<keyword evidence="7" id="KW-0961">Cell wall biogenesis/degradation</keyword>
<evidence type="ECO:0000256" key="5">
    <source>
        <dbReference type="ARBA" id="ARBA00022989"/>
    </source>
</evidence>
<dbReference type="UniPathway" id="UPA00219"/>
<dbReference type="Proteomes" id="UP000243688">
    <property type="component" value="Unassembled WGS sequence"/>
</dbReference>
<dbReference type="GO" id="GO:0009252">
    <property type="term" value="P:peptidoglycan biosynthetic process"/>
    <property type="evidence" value="ECO:0007669"/>
    <property type="project" value="UniProtKB-UniRule"/>
</dbReference>